<dbReference type="GO" id="GO:0043409">
    <property type="term" value="P:negative regulation of MAPK cascade"/>
    <property type="evidence" value="ECO:0007669"/>
    <property type="project" value="TreeGrafter"/>
</dbReference>
<evidence type="ECO:0000313" key="2">
    <source>
        <dbReference type="Proteomes" id="UP000472241"/>
    </source>
</evidence>
<name>A0A667GID1_LYNCA</name>
<accession>A0A667GID1</accession>
<proteinExistence type="predicted"/>
<dbReference type="PANTHER" id="PTHR11362">
    <property type="entry name" value="PHOSPHATIDYLETHANOLAMINE-BINDING PROTEIN"/>
    <property type="match status" value="1"/>
</dbReference>
<evidence type="ECO:0000313" key="1">
    <source>
        <dbReference type="Ensembl" id="ENSLCNP00005007968.1"/>
    </source>
</evidence>
<reference evidence="1" key="1">
    <citation type="submission" date="2025-08" db="UniProtKB">
        <authorList>
            <consortium name="Ensembl"/>
        </authorList>
    </citation>
    <scope>IDENTIFICATION</scope>
</reference>
<keyword evidence="2" id="KW-1185">Reference proteome</keyword>
<dbReference type="SUPFAM" id="SSF49777">
    <property type="entry name" value="PEBP-like"/>
    <property type="match status" value="1"/>
</dbReference>
<dbReference type="Gene3D" id="3.90.280.10">
    <property type="entry name" value="PEBP-like"/>
    <property type="match status" value="1"/>
</dbReference>
<reference evidence="1" key="2">
    <citation type="submission" date="2025-09" db="UniProtKB">
        <authorList>
            <consortium name="Ensembl"/>
        </authorList>
    </citation>
    <scope>IDENTIFICATION</scope>
</reference>
<dbReference type="Proteomes" id="UP000472241">
    <property type="component" value="Unplaced"/>
</dbReference>
<sequence length="135" mass="14996">MLMDLSKWSWPVTCSKWKSGHSIRCRSKSSEHRWMELGKVLTPTRVKNQPTGLAGDGLNPGELHTLVVIDPDAPSRKDPKNGTHHFLLVSLKGSYISSGAILLITSPLGLPRMHFGTSNPEFKEENIQVKRVGLQ</sequence>
<organism evidence="1 2">
    <name type="scientific">Lynx canadensis</name>
    <name type="common">Canada lynx</name>
    <name type="synonym">Felis canadensis</name>
    <dbReference type="NCBI Taxonomy" id="61383"/>
    <lineage>
        <taxon>Eukaryota</taxon>
        <taxon>Metazoa</taxon>
        <taxon>Chordata</taxon>
        <taxon>Craniata</taxon>
        <taxon>Vertebrata</taxon>
        <taxon>Euteleostomi</taxon>
        <taxon>Mammalia</taxon>
        <taxon>Eutheria</taxon>
        <taxon>Laurasiatheria</taxon>
        <taxon>Carnivora</taxon>
        <taxon>Feliformia</taxon>
        <taxon>Felidae</taxon>
        <taxon>Felinae</taxon>
        <taxon>Lynx</taxon>
    </lineage>
</organism>
<protein>
    <submittedName>
        <fullName evidence="1">Uncharacterized protein</fullName>
    </submittedName>
</protein>
<dbReference type="Ensembl" id="ENSLCNT00005008948.1">
    <property type="protein sequence ID" value="ENSLCNP00005007968.1"/>
    <property type="gene ID" value="ENSLCNG00005005234.1"/>
</dbReference>
<dbReference type="PANTHER" id="PTHR11362:SF151">
    <property type="entry name" value="PHOSPHATIDYLETHANOLAMINE-BINDING PROTEIN 1"/>
    <property type="match status" value="1"/>
</dbReference>
<dbReference type="InterPro" id="IPR035810">
    <property type="entry name" value="PEBP_euk"/>
</dbReference>
<dbReference type="AlphaFoldDB" id="A0A667GID1"/>
<dbReference type="InterPro" id="IPR036610">
    <property type="entry name" value="PEBP-like_sf"/>
</dbReference>